<evidence type="ECO:0008006" key="11">
    <source>
        <dbReference type="Google" id="ProtNLM"/>
    </source>
</evidence>
<dbReference type="CDD" id="cd09276">
    <property type="entry name" value="Rnase_HI_RT_non_LTR"/>
    <property type="match status" value="1"/>
</dbReference>
<dbReference type="InterPro" id="IPR036691">
    <property type="entry name" value="Endo/exonu/phosph_ase_sf"/>
</dbReference>
<name>A0A9W8N6F4_9PEZI</name>
<dbReference type="GO" id="GO:0005739">
    <property type="term" value="C:mitochondrion"/>
    <property type="evidence" value="ECO:0007669"/>
    <property type="project" value="UniProtKB-SubCell"/>
</dbReference>
<feature type="domain" description="Reverse transcriptase" evidence="7">
    <location>
        <begin position="988"/>
        <end position="1264"/>
    </location>
</feature>
<feature type="region of interest" description="Disordered" evidence="5">
    <location>
        <begin position="438"/>
        <end position="514"/>
    </location>
</feature>
<dbReference type="PROSITE" id="PS50879">
    <property type="entry name" value="RNASE_H_1"/>
    <property type="match status" value="1"/>
</dbReference>
<evidence type="ECO:0000313" key="9">
    <source>
        <dbReference type="EMBL" id="KAJ3559754.1"/>
    </source>
</evidence>
<dbReference type="InterPro" id="IPR012337">
    <property type="entry name" value="RNaseH-like_sf"/>
</dbReference>
<keyword evidence="3" id="KW-0862">Zinc</keyword>
<dbReference type="Gene3D" id="3.60.10.10">
    <property type="entry name" value="Endonuclease/exonuclease/phosphatase"/>
    <property type="match status" value="1"/>
</dbReference>
<keyword evidence="2" id="KW-0496">Mitochondrion</keyword>
<dbReference type="SUPFAM" id="SSF56672">
    <property type="entry name" value="DNA/RNA polymerases"/>
    <property type="match status" value="1"/>
</dbReference>
<dbReference type="InterPro" id="IPR000477">
    <property type="entry name" value="RT_dom"/>
</dbReference>
<proteinExistence type="predicted"/>
<comment type="caution">
    <text evidence="9">The sequence shown here is derived from an EMBL/GenBank/DDBJ whole genome shotgun (WGS) entry which is preliminary data.</text>
</comment>
<dbReference type="PANTHER" id="PTHR33481">
    <property type="entry name" value="REVERSE TRANSCRIPTASE"/>
    <property type="match status" value="1"/>
</dbReference>
<dbReference type="PROSITE" id="PS50158">
    <property type="entry name" value="ZF_CCHC"/>
    <property type="match status" value="1"/>
</dbReference>
<evidence type="ECO:0000256" key="1">
    <source>
        <dbReference type="ARBA" id="ARBA00004173"/>
    </source>
</evidence>
<dbReference type="Pfam" id="PF00075">
    <property type="entry name" value="RNase_H"/>
    <property type="match status" value="1"/>
</dbReference>
<reference evidence="9" key="1">
    <citation type="submission" date="2022-07" db="EMBL/GenBank/DDBJ databases">
        <title>Genome Sequence of Xylaria arbuscula.</title>
        <authorList>
            <person name="Buettner E."/>
        </authorList>
    </citation>
    <scope>NUCLEOTIDE SEQUENCE</scope>
    <source>
        <strain evidence="9">VT107</strain>
    </source>
</reference>
<keyword evidence="3" id="KW-0863">Zinc-finger</keyword>
<dbReference type="EMBL" id="JANPWZ010002350">
    <property type="protein sequence ID" value="KAJ3559754.1"/>
    <property type="molecule type" value="Genomic_DNA"/>
</dbReference>
<feature type="coiled-coil region" evidence="4">
    <location>
        <begin position="91"/>
        <end position="126"/>
    </location>
</feature>
<dbReference type="InterPro" id="IPR036397">
    <property type="entry name" value="RNaseH_sf"/>
</dbReference>
<dbReference type="InterPro" id="IPR005135">
    <property type="entry name" value="Endo/exonuclease/phosphatase"/>
</dbReference>
<dbReference type="PROSITE" id="PS50878">
    <property type="entry name" value="RT_POL"/>
    <property type="match status" value="1"/>
</dbReference>
<dbReference type="PANTHER" id="PTHR33481:SF1">
    <property type="entry name" value="ENDONUCLEASE_EXONUCLEASE_PHOSPHATASE DOMAIN-CONTAINING PROTEIN-RELATED"/>
    <property type="match status" value="1"/>
</dbReference>
<dbReference type="Gene3D" id="3.30.420.10">
    <property type="entry name" value="Ribonuclease H-like superfamily/Ribonuclease H"/>
    <property type="match status" value="1"/>
</dbReference>
<feature type="compositionally biased region" description="Basic and acidic residues" evidence="5">
    <location>
        <begin position="494"/>
        <end position="510"/>
    </location>
</feature>
<dbReference type="Pfam" id="PF00078">
    <property type="entry name" value="RVT_1"/>
    <property type="match status" value="1"/>
</dbReference>
<dbReference type="GO" id="GO:0004523">
    <property type="term" value="F:RNA-DNA hybrid ribonuclease activity"/>
    <property type="evidence" value="ECO:0007669"/>
    <property type="project" value="InterPro"/>
</dbReference>
<evidence type="ECO:0000256" key="2">
    <source>
        <dbReference type="ARBA" id="ARBA00023128"/>
    </source>
</evidence>
<feature type="compositionally biased region" description="Basic and acidic residues" evidence="5">
    <location>
        <begin position="461"/>
        <end position="471"/>
    </location>
</feature>
<gene>
    <name evidence="9" type="ORF">NPX13_g9493</name>
</gene>
<evidence type="ECO:0000256" key="3">
    <source>
        <dbReference type="PROSITE-ProRule" id="PRU00047"/>
    </source>
</evidence>
<dbReference type="InterPro" id="IPR001878">
    <property type="entry name" value="Znf_CCHC"/>
</dbReference>
<evidence type="ECO:0000313" key="10">
    <source>
        <dbReference type="Proteomes" id="UP001148614"/>
    </source>
</evidence>
<sequence>MATSWPQAKAWPTEAREHATYINKYLRDALLCVEQAQDQPIPANIVKSTILGMLSLVAKIQSMPDVRSIQETLSIIRNEAKEAASITSLTLNEMRDDMEHTNARLQKELQESVKNGNEAKEAAREATEVGRTVTAIVRGIKNNGMQNRIAAMPSYAAMAARGLATSIHNTQSFQMAPKQMQREIIVNIRDPLTVTNLRAMNPRSLKAHIDRAIEQSNNEHIVNIKVVSSNQLKSGDLSIKTATTKEMETLRQFTEDWTYRIGNGASVRLPTYGVLVHGIRTSSIDMDKFEDIRNEILLDNKPFIPNADIRYIGWLSRKSLIKPASSIIIEFKNPVDANKIIDEGLIWQGQVFQCELYNKGSRLKQCFQCQKYGHIGTQCKATKACGICAEEHSSRDCPTRTDTTAPRKCAVCQGAHAAWSGQCPIRKDEMAKIRAAYDTRPVYHPTTEKESQDPTPGELRTTAREPGRTQEPRTSGSKSPTRRGHKRVNTGDIPRGRSESGRYPEERSERSTYNVRKARDTVMATMLRDPKVLDFDILAVQEPWRNPFQATTHHPAKAQFHLCYPDNREGPARVCFFINKRLDHLRWQFKEHTRDICTWIITLANEERLIIHNIYNPGQTAPDRQSVLPLLRQILEEYSHEEQIVLGDFNLHHKLWGGTDIREADQEADDLIEIMEDYGLTNTLLPGTVTYEEAGAHTTIDLCLVTIGLADRIVRSEVDRDLDHDSDHLPIATIFDLRATQLRKKPARNWRELNSEKFQETLARKLPGLRRLRTIAALEEYVRDVSTAIWEAADEAAPKKRFCNKSREGWSEECKKVLSEAKRLRRLYNLDNTEESWETYRAARNIKTRTIRKALRQSHREKVEKAAESPESLWKVAKWARNRENQAPNVTPELRHPTTRQKAVKPEEKAQLLKETFFPTPPNANLEDIENAIYTDQIPTPPITTEEIENAIQATPALKAPGPDGIPNLILKAALPQIKIHLMRIFNHSLALGYCPEHFRQSTTVVLRKPGKDNYTIPKAYRPIALLNTMGKIMDAIIAKRISYLAEVYQLLPSTHIGGRRLRSTEQALHIIIERIYSAWNTGKGQVASLLLLDVSGAFDNVSHQRLLHNLRKRRIDEKIVNWIKSFLKARKTSIAIDGYKSVQYEISTGIPQGSPLSPILYLFYNADLIDNCNKGDTSATGYIDDAAILAVGDTTEETCNKLKGALQTAEQWAETHASVFAPEKFQLTHFTRARKRIDTGQKLQTPWGEIAPKPTCKYLGVTMDTKLTWKPHIEGIRQKLMKTVTAMGCLGNSAWGVGLDGMRKIYRGVAVPQMLYACSVWSNADIRGKAYTKKTLEMLQTIQARAARTITGAFKATSRPALNIETYLLPVERQIWKHNTETMGRALSSQDTPELETYKLSTQRKQKYTSPLKRISQEVQRWKEPTGLTQEIIPPYITPPWWKGPTIHIREDVEKAESDHQRELQSGRNTLLIYTDGSGINGHTGAAAVCPKMKQTKKAYMGRDTVSTVYAGELQGINMALQLAQEDRRQGRRRDKAILYTDNQAAIRSSARPVGKSGAYLLKEITRRIQDLQENGLPVEIRWIPAHKGIPGNEEADQAAKEATGWRENGNPENMES</sequence>
<dbReference type="InterPro" id="IPR002156">
    <property type="entry name" value="RNaseH_domain"/>
</dbReference>
<evidence type="ECO:0000256" key="4">
    <source>
        <dbReference type="SAM" id="Coils"/>
    </source>
</evidence>
<evidence type="ECO:0000256" key="5">
    <source>
        <dbReference type="SAM" id="MobiDB-lite"/>
    </source>
</evidence>
<feature type="region of interest" description="Disordered" evidence="5">
    <location>
        <begin position="1590"/>
        <end position="1618"/>
    </location>
</feature>
<dbReference type="InterPro" id="IPR043502">
    <property type="entry name" value="DNA/RNA_pol_sf"/>
</dbReference>
<protein>
    <recommendedName>
        <fullName evidence="11">Reverse transcriptase</fullName>
    </recommendedName>
</protein>
<dbReference type="SUPFAM" id="SSF53098">
    <property type="entry name" value="Ribonuclease H-like"/>
    <property type="match status" value="1"/>
</dbReference>
<evidence type="ECO:0000259" key="7">
    <source>
        <dbReference type="PROSITE" id="PS50878"/>
    </source>
</evidence>
<dbReference type="SUPFAM" id="SSF56219">
    <property type="entry name" value="DNase I-like"/>
    <property type="match status" value="1"/>
</dbReference>
<dbReference type="Pfam" id="PF14529">
    <property type="entry name" value="Exo_endo_phos_2"/>
    <property type="match status" value="1"/>
</dbReference>
<evidence type="ECO:0000259" key="6">
    <source>
        <dbReference type="PROSITE" id="PS50158"/>
    </source>
</evidence>
<dbReference type="GO" id="GO:0003676">
    <property type="term" value="F:nucleic acid binding"/>
    <property type="evidence" value="ECO:0007669"/>
    <property type="project" value="InterPro"/>
</dbReference>
<comment type="subcellular location">
    <subcellularLocation>
        <location evidence="1">Mitochondrion</location>
    </subcellularLocation>
</comment>
<dbReference type="CDD" id="cd01650">
    <property type="entry name" value="RT_nLTR_like"/>
    <property type="match status" value="1"/>
</dbReference>
<dbReference type="GO" id="GO:0008270">
    <property type="term" value="F:zinc ion binding"/>
    <property type="evidence" value="ECO:0007669"/>
    <property type="project" value="UniProtKB-KW"/>
</dbReference>
<organism evidence="9 10">
    <name type="scientific">Xylaria arbuscula</name>
    <dbReference type="NCBI Taxonomy" id="114810"/>
    <lineage>
        <taxon>Eukaryota</taxon>
        <taxon>Fungi</taxon>
        <taxon>Dikarya</taxon>
        <taxon>Ascomycota</taxon>
        <taxon>Pezizomycotina</taxon>
        <taxon>Sordariomycetes</taxon>
        <taxon>Xylariomycetidae</taxon>
        <taxon>Xylariales</taxon>
        <taxon>Xylariaceae</taxon>
        <taxon>Xylaria</taxon>
    </lineage>
</organism>
<accession>A0A9W8N6F4</accession>
<feature type="domain" description="RNase H type-1" evidence="8">
    <location>
        <begin position="1468"/>
        <end position="1606"/>
    </location>
</feature>
<dbReference type="Proteomes" id="UP001148614">
    <property type="component" value="Unassembled WGS sequence"/>
</dbReference>
<keyword evidence="10" id="KW-1185">Reference proteome</keyword>
<evidence type="ECO:0000259" key="8">
    <source>
        <dbReference type="PROSITE" id="PS50879"/>
    </source>
</evidence>
<keyword evidence="4" id="KW-0175">Coiled coil</keyword>
<keyword evidence="3" id="KW-0479">Metal-binding</keyword>
<feature type="domain" description="CCHC-type" evidence="6">
    <location>
        <begin position="366"/>
        <end position="380"/>
    </location>
</feature>